<dbReference type="Proteomes" id="UP000198517">
    <property type="component" value="Unassembled WGS sequence"/>
</dbReference>
<dbReference type="OrthoDB" id="1264018at2"/>
<keyword evidence="4" id="KW-1185">Reference proteome</keyword>
<evidence type="ECO:0000313" key="4">
    <source>
        <dbReference type="Proteomes" id="UP000198517"/>
    </source>
</evidence>
<dbReference type="RefSeq" id="WP_092735789.1">
    <property type="nucleotide sequence ID" value="NZ_FNAS01000002.1"/>
</dbReference>
<dbReference type="EMBL" id="FNAS01000002">
    <property type="protein sequence ID" value="SDE00600.1"/>
    <property type="molecule type" value="Genomic_DNA"/>
</dbReference>
<protein>
    <submittedName>
        <fullName evidence="3">PH domain-containing protein</fullName>
    </submittedName>
</protein>
<keyword evidence="1" id="KW-1133">Transmembrane helix</keyword>
<accession>A0A1G6ZDD4</accession>
<gene>
    <name evidence="3" type="ORF">SAMN05421544_10245</name>
</gene>
<keyword evidence="1" id="KW-0812">Transmembrane</keyword>
<dbReference type="InterPro" id="IPR005182">
    <property type="entry name" value="YdbS-like_PH"/>
</dbReference>
<feature type="domain" description="YdbS-like PH" evidence="2">
    <location>
        <begin position="63"/>
        <end position="119"/>
    </location>
</feature>
<sequence length="132" mass="15225">MNNTIYQAKIHWTSYIIPSIKFVIGFIAAIIGINYWSIPFVLLSLIGLRDYLENYFTDITLMNTKTLTIKQGIISTYINDITLNRLESIEVYQSLLGKIFGYGYLKITNLGVSTIYKISDPLKFRKEILDNK</sequence>
<name>A0A1G6ZDD4_9FLAO</name>
<reference evidence="3 4" key="1">
    <citation type="submission" date="2016-10" db="EMBL/GenBank/DDBJ databases">
        <authorList>
            <person name="de Groot N.N."/>
        </authorList>
    </citation>
    <scope>NUCLEOTIDE SEQUENCE [LARGE SCALE GENOMIC DNA]</scope>
    <source>
        <strain evidence="3 4">DSM 24015</strain>
    </source>
</reference>
<evidence type="ECO:0000256" key="1">
    <source>
        <dbReference type="SAM" id="Phobius"/>
    </source>
</evidence>
<organism evidence="3 4">
    <name type="scientific">Riemerella columbipharyngis</name>
    <dbReference type="NCBI Taxonomy" id="1071918"/>
    <lineage>
        <taxon>Bacteria</taxon>
        <taxon>Pseudomonadati</taxon>
        <taxon>Bacteroidota</taxon>
        <taxon>Flavobacteriia</taxon>
        <taxon>Flavobacteriales</taxon>
        <taxon>Weeksellaceae</taxon>
        <taxon>Riemerella</taxon>
    </lineage>
</organism>
<keyword evidence="1" id="KW-0472">Membrane</keyword>
<dbReference type="STRING" id="1071918.SAMN05421544_10245"/>
<dbReference type="AlphaFoldDB" id="A0A1G6ZDD4"/>
<evidence type="ECO:0000259" key="2">
    <source>
        <dbReference type="Pfam" id="PF03703"/>
    </source>
</evidence>
<dbReference type="Pfam" id="PF03703">
    <property type="entry name" value="bPH_2"/>
    <property type="match status" value="1"/>
</dbReference>
<feature type="transmembrane region" description="Helical" evidence="1">
    <location>
        <begin position="22"/>
        <end position="46"/>
    </location>
</feature>
<proteinExistence type="predicted"/>
<evidence type="ECO:0000313" key="3">
    <source>
        <dbReference type="EMBL" id="SDE00600.1"/>
    </source>
</evidence>